<reference evidence="1 2" key="1">
    <citation type="submission" date="2024-02" db="EMBL/GenBank/DDBJ databases">
        <title>Deinococcus xinjiangensis NBRC 107630.</title>
        <authorList>
            <person name="Ichikawa N."/>
            <person name="Katano-Makiyama Y."/>
            <person name="Hidaka K."/>
        </authorList>
    </citation>
    <scope>NUCLEOTIDE SEQUENCE [LARGE SCALE GENOMIC DNA]</scope>
    <source>
        <strain evidence="1 2">NBRC 107630</strain>
    </source>
</reference>
<dbReference type="Proteomes" id="UP001458946">
    <property type="component" value="Unassembled WGS sequence"/>
</dbReference>
<sequence>MRALDTIANSIKVGYVHPTVVLNTLIEVENEGGLNAVRHIERHLDNGLAALRQRQHPHSALAEKWLGAARAYLVTQAERKHAV</sequence>
<accession>A0ABP9VC43</accession>
<gene>
    <name evidence="1" type="ORF">Dxin01_02551</name>
</gene>
<dbReference type="EMBL" id="BAABRN010000030">
    <property type="protein sequence ID" value="GAA5502804.1"/>
    <property type="molecule type" value="Genomic_DNA"/>
</dbReference>
<proteinExistence type="predicted"/>
<keyword evidence="2" id="KW-1185">Reference proteome</keyword>
<organism evidence="1 2">
    <name type="scientific">Deinococcus xinjiangensis</name>
    <dbReference type="NCBI Taxonomy" id="457454"/>
    <lineage>
        <taxon>Bacteria</taxon>
        <taxon>Thermotogati</taxon>
        <taxon>Deinococcota</taxon>
        <taxon>Deinococci</taxon>
        <taxon>Deinococcales</taxon>
        <taxon>Deinococcaceae</taxon>
        <taxon>Deinococcus</taxon>
    </lineage>
</organism>
<protein>
    <submittedName>
        <fullName evidence="1">Uncharacterized protein</fullName>
    </submittedName>
</protein>
<comment type="caution">
    <text evidence="1">The sequence shown here is derived from an EMBL/GenBank/DDBJ whole genome shotgun (WGS) entry which is preliminary data.</text>
</comment>
<name>A0ABP9VC43_9DEIO</name>
<evidence type="ECO:0000313" key="1">
    <source>
        <dbReference type="EMBL" id="GAA5502804.1"/>
    </source>
</evidence>
<dbReference type="RefSeq" id="WP_353542771.1">
    <property type="nucleotide sequence ID" value="NZ_BAABRN010000030.1"/>
</dbReference>
<evidence type="ECO:0000313" key="2">
    <source>
        <dbReference type="Proteomes" id="UP001458946"/>
    </source>
</evidence>